<name>A0A1I8PZ00_STOCA</name>
<dbReference type="AlphaFoldDB" id="A0A1I8PZ00"/>
<accession>A0A1I8PZ00</accession>
<dbReference type="Proteomes" id="UP000095300">
    <property type="component" value="Unassembled WGS sequence"/>
</dbReference>
<reference evidence="3" key="1">
    <citation type="submission" date="2015-05" db="EMBL/GenBank/DDBJ databases">
        <authorList>
            <person name="Wilson R.K."/>
            <person name="Warren W.C."/>
            <person name="Olafson P."/>
        </authorList>
    </citation>
    <scope>NUCLEOTIDE SEQUENCE [LARGE SCALE GENOMIC DNA]</scope>
    <source>
        <strain evidence="3">USDA</strain>
    </source>
</reference>
<feature type="transmembrane region" description="Helical" evidence="1">
    <location>
        <begin position="339"/>
        <end position="358"/>
    </location>
</feature>
<proteinExistence type="predicted"/>
<dbReference type="EnsemblMetazoa" id="SCAU012366-RB">
    <property type="protein sequence ID" value="SCAU012366-PB"/>
    <property type="gene ID" value="SCAU012366"/>
</dbReference>
<keyword evidence="1" id="KW-1133">Transmembrane helix</keyword>
<feature type="transmembrane region" description="Helical" evidence="1">
    <location>
        <begin position="160"/>
        <end position="179"/>
    </location>
</feature>
<gene>
    <name evidence="2" type="primary">106081833</name>
</gene>
<sequence>MVTFSKFFEEHIKTKSCADISLHRGSCLENCVKILPLILASNLKYFAPICLLPLLTKATKLDKEKLRFALEYYVESSFLGSMLGYTISCLVCLFKNLRGQFGPYTFVFIPTLIAGSLVHFTGAQHATEVFETCVFQSNIEMFLITRRFVLSRLIADSKLLQTYLFMLCSALILQGKYLYNLKGFWPLTPNPKLNEIENQEHNKCQLHSNESCQKYLLHGMRKYLIVGLALDIVKALLSKVDEAKTQNKLWGKIYNFRIRSTALLTTYIGIYRFAHCFLNRYSPNGNILNHFMAAFLAGGCYGFYPQSNLFSYALIQTLRTIWSIIKIENYNTNNKYLRLLFRLPYGRIMYPLALAYIVHLSCFKPDYCSKLTVTFINAVTNNRQTHVHKEFKALKQIFKNDVM</sequence>
<evidence type="ECO:0000256" key="1">
    <source>
        <dbReference type="SAM" id="Phobius"/>
    </source>
</evidence>
<evidence type="ECO:0000313" key="2">
    <source>
        <dbReference type="EnsemblMetazoa" id="SCAU012366-PA"/>
    </source>
</evidence>
<dbReference type="EnsemblMetazoa" id="SCAU012366-RC">
    <property type="protein sequence ID" value="SCAU012366-PC"/>
    <property type="gene ID" value="SCAU012366"/>
</dbReference>
<feature type="transmembrane region" description="Helical" evidence="1">
    <location>
        <begin position="76"/>
        <end position="94"/>
    </location>
</feature>
<dbReference type="VEuPathDB" id="VectorBase:SCAU012366"/>
<dbReference type="PANTHER" id="PTHR12459:SF15">
    <property type="entry name" value="TRANSMEMBRANE PROTEIN 135"/>
    <property type="match status" value="1"/>
</dbReference>
<feature type="transmembrane region" description="Helical" evidence="1">
    <location>
        <begin position="101"/>
        <end position="120"/>
    </location>
</feature>
<organism evidence="2 3">
    <name type="scientific">Stomoxys calcitrans</name>
    <name type="common">Stable fly</name>
    <name type="synonym">Conops calcitrans</name>
    <dbReference type="NCBI Taxonomy" id="35570"/>
    <lineage>
        <taxon>Eukaryota</taxon>
        <taxon>Metazoa</taxon>
        <taxon>Ecdysozoa</taxon>
        <taxon>Arthropoda</taxon>
        <taxon>Hexapoda</taxon>
        <taxon>Insecta</taxon>
        <taxon>Pterygota</taxon>
        <taxon>Neoptera</taxon>
        <taxon>Endopterygota</taxon>
        <taxon>Diptera</taxon>
        <taxon>Brachycera</taxon>
        <taxon>Muscomorpha</taxon>
        <taxon>Muscoidea</taxon>
        <taxon>Muscidae</taxon>
        <taxon>Stomoxys</taxon>
    </lineage>
</organism>
<dbReference type="OrthoDB" id="291792at2759"/>
<dbReference type="InterPro" id="IPR026749">
    <property type="entry name" value="Tmem135"/>
</dbReference>
<reference evidence="2" key="2">
    <citation type="submission" date="2020-05" db="UniProtKB">
        <authorList>
            <consortium name="EnsemblMetazoa"/>
        </authorList>
    </citation>
    <scope>IDENTIFICATION</scope>
    <source>
        <strain evidence="2">USDA</strain>
    </source>
</reference>
<dbReference type="PANTHER" id="PTHR12459">
    <property type="entry name" value="TRANSMEMBRANE PROTEIN 135-RELATED"/>
    <property type="match status" value="1"/>
</dbReference>
<keyword evidence="1" id="KW-0812">Transmembrane</keyword>
<feature type="transmembrane region" description="Helical" evidence="1">
    <location>
        <begin position="287"/>
        <end position="304"/>
    </location>
</feature>
<protein>
    <recommendedName>
        <fullName evidence="4">Transmembrane protein 135 N-terminal domain-containing protein</fullName>
    </recommendedName>
</protein>
<keyword evidence="1" id="KW-0472">Membrane</keyword>
<evidence type="ECO:0008006" key="4">
    <source>
        <dbReference type="Google" id="ProtNLM"/>
    </source>
</evidence>
<keyword evidence="3" id="KW-1185">Reference proteome</keyword>
<dbReference type="KEGG" id="scac:106081833"/>
<evidence type="ECO:0000313" key="3">
    <source>
        <dbReference type="Proteomes" id="UP000095300"/>
    </source>
</evidence>
<dbReference type="EnsemblMetazoa" id="SCAU012366-RA">
    <property type="protein sequence ID" value="SCAU012366-PA"/>
    <property type="gene ID" value="SCAU012366"/>
</dbReference>